<dbReference type="OrthoDB" id="5290524at2"/>
<organism evidence="2 3">
    <name type="scientific">Proteobacteria bacterium 228</name>
    <dbReference type="NCBI Taxonomy" id="2083153"/>
    <lineage>
        <taxon>Bacteria</taxon>
        <taxon>Pseudomonadati</taxon>
        <taxon>Pseudomonadota</taxon>
    </lineage>
</organism>
<reference evidence="2 3" key="1">
    <citation type="submission" date="2018-02" db="EMBL/GenBank/DDBJ databases">
        <title>novel marine gammaproteobacteria from coastal saline agro ecosystem.</title>
        <authorList>
            <person name="Krishnan R."/>
            <person name="Ramesh Kumar N."/>
        </authorList>
    </citation>
    <scope>NUCLEOTIDE SEQUENCE [LARGE SCALE GENOMIC DNA]</scope>
    <source>
        <strain evidence="2 3">228</strain>
    </source>
</reference>
<evidence type="ECO:0000259" key="1">
    <source>
        <dbReference type="Pfam" id="PF05116"/>
    </source>
</evidence>
<evidence type="ECO:0000313" key="2">
    <source>
        <dbReference type="EMBL" id="PPC76478.1"/>
    </source>
</evidence>
<dbReference type="EMBL" id="PRLP01000051">
    <property type="protein sequence ID" value="PPC76478.1"/>
    <property type="molecule type" value="Genomic_DNA"/>
</dbReference>
<dbReference type="Gene3D" id="3.40.50.1000">
    <property type="entry name" value="HAD superfamily/HAD-like"/>
    <property type="match status" value="1"/>
</dbReference>
<dbReference type="InterPro" id="IPR036412">
    <property type="entry name" value="HAD-like_sf"/>
</dbReference>
<dbReference type="NCBIfam" id="TIGR01484">
    <property type="entry name" value="HAD-SF-IIB"/>
    <property type="match status" value="1"/>
</dbReference>
<dbReference type="GO" id="GO:0016791">
    <property type="term" value="F:phosphatase activity"/>
    <property type="evidence" value="ECO:0007669"/>
    <property type="project" value="UniProtKB-ARBA"/>
</dbReference>
<protein>
    <recommendedName>
        <fullName evidence="1">Sucrose phosphatase-like domain-containing protein</fullName>
    </recommendedName>
</protein>
<dbReference type="SUPFAM" id="SSF56784">
    <property type="entry name" value="HAD-like"/>
    <property type="match status" value="1"/>
</dbReference>
<dbReference type="InterPro" id="IPR023214">
    <property type="entry name" value="HAD_sf"/>
</dbReference>
<evidence type="ECO:0000313" key="3">
    <source>
        <dbReference type="Proteomes" id="UP000238196"/>
    </source>
</evidence>
<dbReference type="Proteomes" id="UP000238196">
    <property type="component" value="Unassembled WGS sequence"/>
</dbReference>
<dbReference type="AlphaFoldDB" id="A0A2S5KNW4"/>
<comment type="caution">
    <text evidence="2">The sequence shown here is derived from an EMBL/GenBank/DDBJ whole genome shotgun (WGS) entry which is preliminary data.</text>
</comment>
<dbReference type="InterPro" id="IPR006380">
    <property type="entry name" value="SPP-like_dom"/>
</dbReference>
<dbReference type="InterPro" id="IPR006379">
    <property type="entry name" value="HAD-SF_hydro_IIB"/>
</dbReference>
<sequence>MPFHRLPVRNSTMMRPGGLPETLPFLPRYLFTDVDDTLTWQGRLPAETYSAMENLQQAGVKIIPVTGACSGWCDCMIRTWPIAAVIGENGAFWIQKDQQGRLQQRFRLPFTERSQNRSQLEQLIENIARELPQARLTRDHPYRLTDIAYDIGQDERLANSDLDRLLALIRLSPASVRVSSIHVNIWMGAYDKASSALAWLEQEQQLSREEALAQSIFIGDSPNDANMFSAFPHTVGVANIQRFLTTLNPPPRYITFNPGGYGFVELADTVLRSL</sequence>
<gene>
    <name evidence="2" type="ORF">C4K68_15170</name>
</gene>
<dbReference type="Pfam" id="PF05116">
    <property type="entry name" value="S6PP"/>
    <property type="match status" value="1"/>
</dbReference>
<feature type="domain" description="Sucrose phosphatase-like" evidence="1">
    <location>
        <begin position="30"/>
        <end position="243"/>
    </location>
</feature>
<dbReference type="Gene3D" id="3.90.1070.10">
    <property type="match status" value="1"/>
</dbReference>
<name>A0A2S5KNW4_9PROT</name>
<accession>A0A2S5KNW4</accession>
<proteinExistence type="predicted"/>